<sequence>PTVAPRAQTPQRPRNNTAFRAAFRASFLGNMATAWARASPTKTAPSVRVSAADLAEFEFYTPSRSAGSVLVIDVDRPEAVLDIFDTIPPEIRPSWIVETRKGAQAGWMIDTVDLRSTARERPIAYARAIGAALREALAGDEAVDPLTPVRVRNPTYIRAELRASATPPVYGLKQLHQALKTADLWPEGMRFTGRSATKKAHRAIAAAIDTGNRNQTVFDVARHAAYVGEDFEAVAWQTNDAAPEPLKAAEVRGIIRSIAGYMANHRGHRSTVAMPSQMRELLSEMGRRGGLANTAAQRAARALGPTASAAARKPRTDTKARTAQKMRAQGHSAAAIGRKLAASPATVYRWLRRHVRHQCRFSSVEHQVIQRPPRRSTAPSAGSLPGHLRYWPHPRHQTPAPRCTRQPPPTGP</sequence>
<reference evidence="3 4" key="1">
    <citation type="submission" date="2018-03" db="EMBL/GenBank/DDBJ databases">
        <title>Comparative analysis of microorganisms from saline springs in Andes Mountain Range, Colombia.</title>
        <authorList>
            <person name="Rubin E."/>
        </authorList>
    </citation>
    <scope>NUCLEOTIDE SEQUENCE [LARGE SCALE GENOMIC DNA]</scope>
    <source>
        <strain evidence="3 4">CG 35</strain>
    </source>
</reference>
<dbReference type="InterPro" id="IPR004322">
    <property type="entry name" value="Plasmid_replicase_bac"/>
</dbReference>
<evidence type="ECO:0000313" key="4">
    <source>
        <dbReference type="Proteomes" id="UP000238217"/>
    </source>
</evidence>
<dbReference type="Pfam" id="PF13384">
    <property type="entry name" value="HTH_23"/>
    <property type="match status" value="1"/>
</dbReference>
<proteinExistence type="predicted"/>
<dbReference type="InterPro" id="IPR014820">
    <property type="entry name" value="PriCT_1"/>
</dbReference>
<organism evidence="3 4">
    <name type="scientific">Nesterenkonia sandarakina</name>
    <dbReference type="NCBI Taxonomy" id="272918"/>
    <lineage>
        <taxon>Bacteria</taxon>
        <taxon>Bacillati</taxon>
        <taxon>Actinomycetota</taxon>
        <taxon>Actinomycetes</taxon>
        <taxon>Micrococcales</taxon>
        <taxon>Micrococcaceae</taxon>
        <taxon>Nesterenkonia</taxon>
    </lineage>
</organism>
<evidence type="ECO:0000313" key="3">
    <source>
        <dbReference type="EMBL" id="PRZ11833.1"/>
    </source>
</evidence>
<feature type="region of interest" description="Disordered" evidence="1">
    <location>
        <begin position="365"/>
        <end position="412"/>
    </location>
</feature>
<evidence type="ECO:0000259" key="2">
    <source>
        <dbReference type="SMART" id="SM00942"/>
    </source>
</evidence>
<accession>A0A2T0YAX7</accession>
<feature type="domain" description="Primase C-terminal 1" evidence="2">
    <location>
        <begin position="202"/>
        <end position="264"/>
    </location>
</feature>
<gene>
    <name evidence="3" type="ORF">BCL67_12917</name>
</gene>
<dbReference type="Gene3D" id="1.10.340.50">
    <property type="match status" value="1"/>
</dbReference>
<comment type="caution">
    <text evidence="3">The sequence shown here is derived from an EMBL/GenBank/DDBJ whole genome shotgun (WGS) entry which is preliminary data.</text>
</comment>
<protein>
    <submittedName>
        <fullName evidence="3">Primase-like protein</fullName>
    </submittedName>
</protein>
<dbReference type="Pfam" id="PF08708">
    <property type="entry name" value="PriCT_1"/>
    <property type="match status" value="1"/>
</dbReference>
<feature type="non-terminal residue" evidence="3">
    <location>
        <position position="1"/>
    </location>
</feature>
<dbReference type="SMART" id="SM00942">
    <property type="entry name" value="PriCT_1"/>
    <property type="match status" value="1"/>
</dbReference>
<keyword evidence="4" id="KW-1185">Reference proteome</keyword>
<dbReference type="Proteomes" id="UP000238217">
    <property type="component" value="Unassembled WGS sequence"/>
</dbReference>
<dbReference type="EMBL" id="PVTY01000029">
    <property type="protein sequence ID" value="PRZ11833.1"/>
    <property type="molecule type" value="Genomic_DNA"/>
</dbReference>
<dbReference type="Pfam" id="PF03090">
    <property type="entry name" value="Replicase"/>
    <property type="match status" value="1"/>
</dbReference>
<evidence type="ECO:0000256" key="1">
    <source>
        <dbReference type="SAM" id="MobiDB-lite"/>
    </source>
</evidence>
<name>A0A2T0YAX7_9MICC</name>
<dbReference type="AlphaFoldDB" id="A0A2T0YAX7"/>